<name>A0ABN7RLX0_OIKDI</name>
<evidence type="ECO:0000259" key="2">
    <source>
        <dbReference type="PROSITE" id="PS50106"/>
    </source>
</evidence>
<dbReference type="SMART" id="SM00228">
    <property type="entry name" value="PDZ"/>
    <property type="match status" value="1"/>
</dbReference>
<feature type="domain" description="PDZ" evidence="2">
    <location>
        <begin position="6"/>
        <end position="68"/>
    </location>
</feature>
<dbReference type="Pfam" id="PF00595">
    <property type="entry name" value="PDZ"/>
    <property type="match status" value="1"/>
</dbReference>
<evidence type="ECO:0000313" key="3">
    <source>
        <dbReference type="EMBL" id="CAG5077887.1"/>
    </source>
</evidence>
<organism evidence="3 4">
    <name type="scientific">Oikopleura dioica</name>
    <name type="common">Tunicate</name>
    <dbReference type="NCBI Taxonomy" id="34765"/>
    <lineage>
        <taxon>Eukaryota</taxon>
        <taxon>Metazoa</taxon>
        <taxon>Chordata</taxon>
        <taxon>Tunicata</taxon>
        <taxon>Appendicularia</taxon>
        <taxon>Copelata</taxon>
        <taxon>Oikopleuridae</taxon>
        <taxon>Oikopleura</taxon>
    </lineage>
</organism>
<keyword evidence="1" id="KW-0677">Repeat</keyword>
<dbReference type="InterPro" id="IPR001478">
    <property type="entry name" value="PDZ"/>
</dbReference>
<dbReference type="InterPro" id="IPR051067">
    <property type="entry name" value="NHER"/>
</dbReference>
<keyword evidence="4" id="KW-1185">Reference proteome</keyword>
<dbReference type="PANTHER" id="PTHR14191:SF3">
    <property type="entry name" value="NA(+)_H(+) EXCHANGE REGULATORY COFACTOR-LIKE PROTEIN NRFL-1"/>
    <property type="match status" value="1"/>
</dbReference>
<evidence type="ECO:0000313" key="4">
    <source>
        <dbReference type="Proteomes" id="UP001158576"/>
    </source>
</evidence>
<gene>
    <name evidence="3" type="ORF">OKIOD_LOCUS394</name>
</gene>
<dbReference type="SUPFAM" id="SSF50156">
    <property type="entry name" value="PDZ domain-like"/>
    <property type="match status" value="1"/>
</dbReference>
<dbReference type="EMBL" id="OU015568">
    <property type="protein sequence ID" value="CAG5077887.1"/>
    <property type="molecule type" value="Genomic_DNA"/>
</dbReference>
<dbReference type="InterPro" id="IPR036034">
    <property type="entry name" value="PDZ_sf"/>
</dbReference>
<reference evidence="3 4" key="1">
    <citation type="submission" date="2021-04" db="EMBL/GenBank/DDBJ databases">
        <authorList>
            <person name="Bliznina A."/>
        </authorList>
    </citation>
    <scope>NUCLEOTIDE SEQUENCE [LARGE SCALE GENOMIC DNA]</scope>
</reference>
<evidence type="ECO:0000256" key="1">
    <source>
        <dbReference type="ARBA" id="ARBA00022737"/>
    </source>
</evidence>
<dbReference type="Gene3D" id="2.30.42.10">
    <property type="match status" value="1"/>
</dbReference>
<dbReference type="PANTHER" id="PTHR14191">
    <property type="entry name" value="PDZ DOMAIN CONTAINING PROTEIN"/>
    <property type="match status" value="1"/>
</dbReference>
<sequence length="101" mass="11167">MGDSVPFLVTLTNNGGYGFSLRGGQYISNVKNGSPAHQAGITTNHKLIEVNRISTETLTHGEIVELIRYTKTLFHDSSRFPLLLLKDFLSSTILLVISFQD</sequence>
<dbReference type="Proteomes" id="UP001158576">
    <property type="component" value="Chromosome PAR"/>
</dbReference>
<protein>
    <submittedName>
        <fullName evidence="3">Oidioi.mRNA.OKI2018_I69.PAR.g8836.t2.cds</fullName>
    </submittedName>
</protein>
<proteinExistence type="predicted"/>
<dbReference type="PROSITE" id="PS50106">
    <property type="entry name" value="PDZ"/>
    <property type="match status" value="1"/>
</dbReference>
<accession>A0ABN7RLX0</accession>